<accession>A0A2W3Z2N6</accession>
<dbReference type="PANTHER" id="PTHR37038">
    <property type="entry name" value="TRANSCRIPTIONAL REGULATOR-RELATED"/>
    <property type="match status" value="1"/>
</dbReference>
<dbReference type="CDD" id="cd00093">
    <property type="entry name" value="HTH_XRE"/>
    <property type="match status" value="1"/>
</dbReference>
<reference evidence="2 3" key="1">
    <citation type="submission" date="2017-11" db="EMBL/GenBank/DDBJ databases">
        <title>Draft genome sequence of Enterococcus plantarum TRW2 strain isolated from lettuce.</title>
        <authorList>
            <person name="Kim E.B."/>
            <person name="Marco M.L."/>
            <person name="Williams T.R."/>
            <person name="You I.H."/>
        </authorList>
    </citation>
    <scope>NUCLEOTIDE SEQUENCE [LARGE SCALE GENOMIC DNA]</scope>
    <source>
        <strain evidence="2 3">TRW2</strain>
    </source>
</reference>
<dbReference type="Gene3D" id="1.10.260.40">
    <property type="entry name" value="lambda repressor-like DNA-binding domains"/>
    <property type="match status" value="1"/>
</dbReference>
<gene>
    <name evidence="2" type="ORF">CI088_07700</name>
</gene>
<sequence length="307" mass="36691">MIRKDILMNIPRTIKIFRLKKGLKQSDIHISKFSSTLSRIENGTRNIKSNDLDELINILGINEREFFSYAIFDDPSNDFAIKIRQASLRKDQMLKDHILQQYYIKEYQFSRSSKELAYYYTVKAHFGNNWKLGELVIVELQHIFNHLTSQKYCGYYEYLLFVNTIHFFKTDQLTTIVKHLLPIEEESLRDHDTKRYAYTGLINAISIVMYGREYKVALELIELAEKMDVNNSNYYFRFSIQYFKNIIFYIKTKDMKYHSKIHNFIDLIRDIGDIEIATQLEQEVKRIIFKDDKINIEDLHVSLIKDQ</sequence>
<dbReference type="EMBL" id="PIEU01000057">
    <property type="protein sequence ID" value="PZL74076.1"/>
    <property type="molecule type" value="Genomic_DNA"/>
</dbReference>
<dbReference type="PROSITE" id="PS50943">
    <property type="entry name" value="HTH_CROC1"/>
    <property type="match status" value="1"/>
</dbReference>
<dbReference type="InterPro" id="IPR010057">
    <property type="entry name" value="Transcription_activator_Rgg_C"/>
</dbReference>
<name>A0A2W3Z2N6_9ENTE</name>
<dbReference type="Proteomes" id="UP000249828">
    <property type="component" value="Unassembled WGS sequence"/>
</dbReference>
<feature type="domain" description="HTH cro/C1-type" evidence="1">
    <location>
        <begin position="35"/>
        <end position="66"/>
    </location>
</feature>
<dbReference type="SUPFAM" id="SSF47413">
    <property type="entry name" value="lambda repressor-like DNA-binding domains"/>
    <property type="match status" value="1"/>
</dbReference>
<protein>
    <recommendedName>
        <fullName evidence="1">HTH cro/C1-type domain-containing protein</fullName>
    </recommendedName>
</protein>
<evidence type="ECO:0000259" key="1">
    <source>
        <dbReference type="PROSITE" id="PS50943"/>
    </source>
</evidence>
<dbReference type="InterPro" id="IPR011990">
    <property type="entry name" value="TPR-like_helical_dom_sf"/>
</dbReference>
<evidence type="ECO:0000313" key="3">
    <source>
        <dbReference type="Proteomes" id="UP000249828"/>
    </source>
</evidence>
<dbReference type="Pfam" id="PF21259">
    <property type="entry name" value="Rgg_C"/>
    <property type="match status" value="1"/>
</dbReference>
<dbReference type="Gene3D" id="1.25.40.400">
    <property type="match status" value="1"/>
</dbReference>
<dbReference type="InterPro" id="IPR053163">
    <property type="entry name" value="HTH-type_regulator_Rgg"/>
</dbReference>
<dbReference type="SMART" id="SM00530">
    <property type="entry name" value="HTH_XRE"/>
    <property type="match status" value="1"/>
</dbReference>
<dbReference type="GO" id="GO:0003677">
    <property type="term" value="F:DNA binding"/>
    <property type="evidence" value="ECO:0007669"/>
    <property type="project" value="InterPro"/>
</dbReference>
<dbReference type="NCBIfam" id="TIGR01716">
    <property type="entry name" value="RGG_Cterm"/>
    <property type="match status" value="1"/>
</dbReference>
<organism evidence="2 3">
    <name type="scientific">Enterococcus plantarum</name>
    <dbReference type="NCBI Taxonomy" id="1077675"/>
    <lineage>
        <taxon>Bacteria</taxon>
        <taxon>Bacillati</taxon>
        <taxon>Bacillota</taxon>
        <taxon>Bacilli</taxon>
        <taxon>Lactobacillales</taxon>
        <taxon>Enterococcaceae</taxon>
        <taxon>Enterococcus</taxon>
    </lineage>
</organism>
<dbReference type="AlphaFoldDB" id="A0A2W3Z2N6"/>
<proteinExistence type="predicted"/>
<comment type="caution">
    <text evidence="2">The sequence shown here is derived from an EMBL/GenBank/DDBJ whole genome shotgun (WGS) entry which is preliminary data.</text>
</comment>
<keyword evidence="3" id="KW-1185">Reference proteome</keyword>
<dbReference type="SUPFAM" id="SSF48452">
    <property type="entry name" value="TPR-like"/>
    <property type="match status" value="1"/>
</dbReference>
<evidence type="ECO:0000313" key="2">
    <source>
        <dbReference type="EMBL" id="PZL74076.1"/>
    </source>
</evidence>
<dbReference type="InterPro" id="IPR010982">
    <property type="entry name" value="Lambda_DNA-bd_dom_sf"/>
</dbReference>
<dbReference type="InterPro" id="IPR001387">
    <property type="entry name" value="Cro/C1-type_HTH"/>
</dbReference>